<comment type="caution">
    <text evidence="1">The sequence shown here is derived from an EMBL/GenBank/DDBJ whole genome shotgun (WGS) entry which is preliminary data.</text>
</comment>
<proteinExistence type="predicted"/>
<evidence type="ECO:0000313" key="2">
    <source>
        <dbReference type="Proteomes" id="UP001163324"/>
    </source>
</evidence>
<dbReference type="EMBL" id="CM047942">
    <property type="protein sequence ID" value="KAI9901907.1"/>
    <property type="molecule type" value="Genomic_DNA"/>
</dbReference>
<sequence length="748" mass="82295">MQVQHQRQEDLPLAVRRPRRSNFGIRPKEEPVESQQLPPPPPPPSQSKSKSQSQIRTPKRGSKKKVRFSDPGATGLTPFIRRTTLTTTPSRRRASTPSRLGSSTAVSASGSSSTAAAAAATTAIPTPDSLRRVRDGRVERRQRREALRTALDKLNSAHERDSAASRARIERLKDEVKARDREIYELQNATIVIDTDRIWDLEQQVMDLQRDLDLARQKQQQQQKKSSSQRRLEEETRMDWTTLSRDPYVNPAGYEEDEDTAMVFGDSTMAQLECGTPSRARSSFPTPPSTSPILTTMTPPVGQMAAVPLSPGITPHAHLPPINAGVQTSFTDWGREEEVESLQLEIRKLNNTLDAYKAFTGRLSRNLPRAFTDDAETNCNSSGIIERLDGQIDALLRNLSDRTVALETLTAGISSLGFPGDDASAMLQSVTSSLRAARLELEYLTPGELTLPLTSRGAEVLDLLLDRLRDLAKRVKEGDDAVDEYHAIELNLRQQLDARVTVMDELKAEVAKAEGLVSEKTARIDELEIGQERLKKAIDGYVRDVSELERLVERMDEECKSKDTSAEAQAAAVADLEARLAAATRKASDLADELDVAQASRKKQLAAVNRRSGDALALRDARVAELRGEVDRVNGALRSAHETIHALRVDKGKGEEESRGLKAVVDSMKGELQRVLRMSDEFIGAEGLEGQEDSQGTKKRRRVQASSSLSGASNPGSQSAGRAKASGHRKKPRPDNGLALMGEDEVDI</sequence>
<protein>
    <submittedName>
        <fullName evidence="1">Uncharacterized protein</fullName>
    </submittedName>
</protein>
<evidence type="ECO:0000313" key="1">
    <source>
        <dbReference type="EMBL" id="KAI9901907.1"/>
    </source>
</evidence>
<gene>
    <name evidence="1" type="ORF">N3K66_003724</name>
</gene>
<accession>A0ACC0V807</accession>
<name>A0ACC0V807_9HYPO</name>
<dbReference type="Proteomes" id="UP001163324">
    <property type="component" value="Chromosome 3"/>
</dbReference>
<keyword evidence="2" id="KW-1185">Reference proteome</keyword>
<reference evidence="1" key="1">
    <citation type="submission" date="2022-10" db="EMBL/GenBank/DDBJ databases">
        <title>Complete Genome of Trichothecium roseum strain YXFP-22015, a Plant Pathogen Isolated from Citrus.</title>
        <authorList>
            <person name="Wang Y."/>
            <person name="Zhu L."/>
        </authorList>
    </citation>
    <scope>NUCLEOTIDE SEQUENCE</scope>
    <source>
        <strain evidence="1">YXFP-22015</strain>
    </source>
</reference>
<organism evidence="1 2">
    <name type="scientific">Trichothecium roseum</name>
    <dbReference type="NCBI Taxonomy" id="47278"/>
    <lineage>
        <taxon>Eukaryota</taxon>
        <taxon>Fungi</taxon>
        <taxon>Dikarya</taxon>
        <taxon>Ascomycota</taxon>
        <taxon>Pezizomycotina</taxon>
        <taxon>Sordariomycetes</taxon>
        <taxon>Hypocreomycetidae</taxon>
        <taxon>Hypocreales</taxon>
        <taxon>Hypocreales incertae sedis</taxon>
        <taxon>Trichothecium</taxon>
    </lineage>
</organism>